<evidence type="ECO:0000313" key="8">
    <source>
        <dbReference type="EMBL" id="AZT92615.1"/>
    </source>
</evidence>
<evidence type="ECO:0000256" key="5">
    <source>
        <dbReference type="ARBA" id="ARBA00023136"/>
    </source>
</evidence>
<evidence type="ECO:0000256" key="1">
    <source>
        <dbReference type="ARBA" id="ARBA00004651"/>
    </source>
</evidence>
<evidence type="ECO:0000256" key="6">
    <source>
        <dbReference type="SAM" id="Phobius"/>
    </source>
</evidence>
<evidence type="ECO:0000256" key="3">
    <source>
        <dbReference type="ARBA" id="ARBA00022692"/>
    </source>
</evidence>
<proteinExistence type="predicted"/>
<evidence type="ECO:0000313" key="9">
    <source>
        <dbReference type="EMBL" id="PCC53499.1"/>
    </source>
</evidence>
<evidence type="ECO:0000256" key="2">
    <source>
        <dbReference type="ARBA" id="ARBA00022475"/>
    </source>
</evidence>
<sequence>MSENPLLPAWYDVAWSALVLVFLCLAVWSLVTLARSRVDGPTKLVWAVFIIVIPILGSLVWLDYRRKNLAQRKHSEESAQ</sequence>
<reference evidence="8 11" key="2">
    <citation type="submission" date="2017-12" db="EMBL/GenBank/DDBJ databases">
        <authorList>
            <person name="Levesque S."/>
        </authorList>
    </citation>
    <scope>NUCLEOTIDE SEQUENCE [LARGE SCALE GENOMIC DNA]</scope>
    <source>
        <strain evidence="8 11">SMQ-1417</strain>
    </source>
</reference>
<evidence type="ECO:0000313" key="11">
    <source>
        <dbReference type="Proteomes" id="UP000283000"/>
    </source>
</evidence>
<keyword evidence="3 6" id="KW-0812">Transmembrane</keyword>
<gene>
    <name evidence="9" type="ORF">CIK59_12400</name>
    <name evidence="8" type="ORF">CXR23_05205</name>
</gene>
<evidence type="ECO:0000313" key="10">
    <source>
        <dbReference type="Proteomes" id="UP000217881"/>
    </source>
</evidence>
<organism evidence="9 10">
    <name type="scientific">Brevibacterium aurantiacum</name>
    <dbReference type="NCBI Taxonomy" id="273384"/>
    <lineage>
        <taxon>Bacteria</taxon>
        <taxon>Bacillati</taxon>
        <taxon>Actinomycetota</taxon>
        <taxon>Actinomycetes</taxon>
        <taxon>Micrococcales</taxon>
        <taxon>Brevibacteriaceae</taxon>
        <taxon>Brevibacterium</taxon>
    </lineage>
</organism>
<feature type="domain" description="Cardiolipin synthase N-terminal" evidence="7">
    <location>
        <begin position="25"/>
        <end position="62"/>
    </location>
</feature>
<name>A0A2A3ZPJ3_BREAU</name>
<dbReference type="EMBL" id="NRHA01000013">
    <property type="protein sequence ID" value="PCC53499.1"/>
    <property type="molecule type" value="Genomic_DNA"/>
</dbReference>
<protein>
    <recommendedName>
        <fullName evidence="7">Cardiolipin synthase N-terminal domain-containing protein</fullName>
    </recommendedName>
</protein>
<dbReference type="RefSeq" id="WP_096146647.1">
    <property type="nucleotide sequence ID" value="NZ_CP025330.1"/>
</dbReference>
<keyword evidence="2" id="KW-1003">Cell membrane</keyword>
<feature type="transmembrane region" description="Helical" evidence="6">
    <location>
        <begin position="12"/>
        <end position="32"/>
    </location>
</feature>
<reference evidence="9 10" key="1">
    <citation type="journal article" date="2017" name="Elife">
        <title>Extensive horizontal gene transfer in cheese-associated bacteria.</title>
        <authorList>
            <person name="Bonham K.S."/>
            <person name="Wolfe B.E."/>
            <person name="Dutton R.J."/>
        </authorList>
    </citation>
    <scope>NUCLEOTIDE SEQUENCE [LARGE SCALE GENOMIC DNA]</scope>
    <source>
        <strain evidence="9 10">738_8</strain>
    </source>
</reference>
<dbReference type="Proteomes" id="UP000283000">
    <property type="component" value="Chromosome"/>
</dbReference>
<dbReference type="Proteomes" id="UP000217881">
    <property type="component" value="Unassembled WGS sequence"/>
</dbReference>
<feature type="transmembrane region" description="Helical" evidence="6">
    <location>
        <begin position="44"/>
        <end position="64"/>
    </location>
</feature>
<dbReference type="AlphaFoldDB" id="A0A2A3ZPJ3"/>
<dbReference type="GO" id="GO:0005886">
    <property type="term" value="C:plasma membrane"/>
    <property type="evidence" value="ECO:0007669"/>
    <property type="project" value="UniProtKB-SubCell"/>
</dbReference>
<reference evidence="8 11" key="3">
    <citation type="submission" date="2019-01" db="EMBL/GenBank/DDBJ databases">
        <title>Comparative genomic analysis of Brevibacterium aurantiacum sheds light on its evolution and its adaptation to smear-ripened cheeses.</title>
        <authorList>
            <person name="Moineau S."/>
        </authorList>
    </citation>
    <scope>NUCLEOTIDE SEQUENCE [LARGE SCALE GENOMIC DNA]</scope>
    <source>
        <strain evidence="8 11">SMQ-1417</strain>
    </source>
</reference>
<evidence type="ECO:0000256" key="4">
    <source>
        <dbReference type="ARBA" id="ARBA00022989"/>
    </source>
</evidence>
<dbReference type="InterPro" id="IPR027379">
    <property type="entry name" value="CLS_N"/>
</dbReference>
<evidence type="ECO:0000259" key="7">
    <source>
        <dbReference type="Pfam" id="PF13396"/>
    </source>
</evidence>
<comment type="subcellular location">
    <subcellularLocation>
        <location evidence="1">Cell membrane</location>
        <topology evidence="1">Multi-pass membrane protein</topology>
    </subcellularLocation>
</comment>
<keyword evidence="5 6" id="KW-0472">Membrane</keyword>
<dbReference type="Pfam" id="PF13396">
    <property type="entry name" value="PLDc_N"/>
    <property type="match status" value="1"/>
</dbReference>
<dbReference type="EMBL" id="CP025330">
    <property type="protein sequence ID" value="AZT92615.1"/>
    <property type="molecule type" value="Genomic_DNA"/>
</dbReference>
<accession>A0A2A3ZPJ3</accession>
<keyword evidence="4 6" id="KW-1133">Transmembrane helix</keyword>